<dbReference type="PANTHER" id="PTHR30146">
    <property type="entry name" value="LACI-RELATED TRANSCRIPTIONAL REPRESSOR"/>
    <property type="match status" value="1"/>
</dbReference>
<keyword evidence="3" id="KW-0804">Transcription</keyword>
<dbReference type="Pfam" id="PF13377">
    <property type="entry name" value="Peripla_BP_3"/>
    <property type="match status" value="1"/>
</dbReference>
<dbReference type="PRINTS" id="PR00036">
    <property type="entry name" value="HTHLACI"/>
</dbReference>
<name>A0A068NUL7_FIMGI</name>
<protein>
    <submittedName>
        <fullName evidence="5">ChaR3 protein</fullName>
    </submittedName>
</protein>
<dbReference type="OrthoDB" id="308642at2"/>
<evidence type="ECO:0000256" key="1">
    <source>
        <dbReference type="ARBA" id="ARBA00023015"/>
    </source>
</evidence>
<dbReference type="STRING" id="661478.OP10G_3753"/>
<dbReference type="GO" id="GO:0003700">
    <property type="term" value="F:DNA-binding transcription factor activity"/>
    <property type="evidence" value="ECO:0007669"/>
    <property type="project" value="TreeGrafter"/>
</dbReference>
<evidence type="ECO:0000313" key="5">
    <source>
        <dbReference type="EMBL" id="AIE87121.1"/>
    </source>
</evidence>
<gene>
    <name evidence="5" type="ORF">OP10G_3753</name>
</gene>
<dbReference type="SMART" id="SM00354">
    <property type="entry name" value="HTH_LACI"/>
    <property type="match status" value="1"/>
</dbReference>
<dbReference type="InterPro" id="IPR000843">
    <property type="entry name" value="HTH_LacI"/>
</dbReference>
<dbReference type="PROSITE" id="PS50932">
    <property type="entry name" value="HTH_LACI_2"/>
    <property type="match status" value="1"/>
</dbReference>
<dbReference type="Pfam" id="PF00356">
    <property type="entry name" value="LacI"/>
    <property type="match status" value="1"/>
</dbReference>
<dbReference type="SUPFAM" id="SSF47413">
    <property type="entry name" value="lambda repressor-like DNA-binding domains"/>
    <property type="match status" value="1"/>
</dbReference>
<dbReference type="KEGG" id="fgi:OP10G_3753"/>
<reference evidence="5 6" key="1">
    <citation type="journal article" date="2014" name="PLoS ONE">
        <title>The first complete genome sequence of the class fimbriimonadia in the phylum armatimonadetes.</title>
        <authorList>
            <person name="Hu Z.Y."/>
            <person name="Wang Y.Z."/>
            <person name="Im W.T."/>
            <person name="Wang S.Y."/>
            <person name="Zhao G.P."/>
            <person name="Zheng H.J."/>
            <person name="Quan Z.X."/>
        </authorList>
    </citation>
    <scope>NUCLEOTIDE SEQUENCE [LARGE SCALE GENOMIC DNA]</scope>
    <source>
        <strain evidence="5">Gsoil 348</strain>
    </source>
</reference>
<dbReference type="CDD" id="cd01392">
    <property type="entry name" value="HTH_LacI"/>
    <property type="match status" value="1"/>
</dbReference>
<dbReference type="RefSeq" id="WP_025228957.1">
    <property type="nucleotide sequence ID" value="NZ_CP007139.1"/>
</dbReference>
<dbReference type="HOGENOM" id="CLU_037628_6_2_0"/>
<proteinExistence type="predicted"/>
<keyword evidence="2" id="KW-0238">DNA-binding</keyword>
<dbReference type="eggNOG" id="COG1609">
    <property type="taxonomic scope" value="Bacteria"/>
</dbReference>
<accession>A0A068NUL7</accession>
<dbReference type="GO" id="GO:0000976">
    <property type="term" value="F:transcription cis-regulatory region binding"/>
    <property type="evidence" value="ECO:0007669"/>
    <property type="project" value="TreeGrafter"/>
</dbReference>
<dbReference type="InterPro" id="IPR010982">
    <property type="entry name" value="Lambda_DNA-bd_dom_sf"/>
</dbReference>
<evidence type="ECO:0000313" key="6">
    <source>
        <dbReference type="Proteomes" id="UP000027982"/>
    </source>
</evidence>
<dbReference type="SUPFAM" id="SSF53822">
    <property type="entry name" value="Periplasmic binding protein-like I"/>
    <property type="match status" value="1"/>
</dbReference>
<organism evidence="5 6">
    <name type="scientific">Fimbriimonas ginsengisoli Gsoil 348</name>
    <dbReference type="NCBI Taxonomy" id="661478"/>
    <lineage>
        <taxon>Bacteria</taxon>
        <taxon>Bacillati</taxon>
        <taxon>Armatimonadota</taxon>
        <taxon>Fimbriimonadia</taxon>
        <taxon>Fimbriimonadales</taxon>
        <taxon>Fimbriimonadaceae</taxon>
        <taxon>Fimbriimonas</taxon>
    </lineage>
</organism>
<dbReference type="PANTHER" id="PTHR30146:SF109">
    <property type="entry name" value="HTH-TYPE TRANSCRIPTIONAL REGULATOR GALS"/>
    <property type="match status" value="1"/>
</dbReference>
<dbReference type="InterPro" id="IPR028082">
    <property type="entry name" value="Peripla_BP_I"/>
</dbReference>
<dbReference type="PROSITE" id="PS00356">
    <property type="entry name" value="HTH_LACI_1"/>
    <property type="match status" value="1"/>
</dbReference>
<keyword evidence="6" id="KW-1185">Reference proteome</keyword>
<dbReference type="InterPro" id="IPR046335">
    <property type="entry name" value="LacI/GalR-like_sensor"/>
</dbReference>
<dbReference type="Proteomes" id="UP000027982">
    <property type="component" value="Chromosome"/>
</dbReference>
<dbReference type="CDD" id="cd06267">
    <property type="entry name" value="PBP1_LacI_sugar_binding-like"/>
    <property type="match status" value="1"/>
</dbReference>
<dbReference type="AlphaFoldDB" id="A0A068NUL7"/>
<evidence type="ECO:0000259" key="4">
    <source>
        <dbReference type="PROSITE" id="PS50932"/>
    </source>
</evidence>
<evidence type="ECO:0000256" key="3">
    <source>
        <dbReference type="ARBA" id="ARBA00023163"/>
    </source>
</evidence>
<dbReference type="Gene3D" id="3.40.50.2300">
    <property type="match status" value="2"/>
</dbReference>
<sequence>MATLRDVAKLSGVSVATVSNVLNARSDRVSPETRERVLAAVRQLRYRPTALEKNQKAIVAQNLGVMVTDLTKNPILLHGYFRNTLDGIMEAAMFRGWSVTIFAEKMWDDLGLAIRRSYDGRCDGLIVIAPIQDSETVRTLQERGVPLVLVGATAPLPGVSSVDIDNEAAGAMAATHLLELGHKRFAFIAVSSIVTASNERERAFRARLASAGFDGDAVQTFRLREIQSIEALADILAQESPRRTGVFCWHDAMAVDLIPLLQRRGVSVPRDMSFVGVDDDPKGQTMSPPLTTFHQPLHAIGKRAANLLIDRLGEDRLPDEVVRFGVELLPRGSSGPAPTP</sequence>
<keyword evidence="1" id="KW-0805">Transcription regulation</keyword>
<feature type="domain" description="HTH lacI-type" evidence="4">
    <location>
        <begin position="2"/>
        <end position="57"/>
    </location>
</feature>
<evidence type="ECO:0000256" key="2">
    <source>
        <dbReference type="ARBA" id="ARBA00023125"/>
    </source>
</evidence>
<dbReference type="EMBL" id="CP007139">
    <property type="protein sequence ID" value="AIE87121.1"/>
    <property type="molecule type" value="Genomic_DNA"/>
</dbReference>
<dbReference type="Gene3D" id="1.10.260.40">
    <property type="entry name" value="lambda repressor-like DNA-binding domains"/>
    <property type="match status" value="1"/>
</dbReference>